<dbReference type="Pfam" id="PF21298">
    <property type="entry name" value="TopBP1_BRCT0"/>
    <property type="match status" value="1"/>
</dbReference>
<dbReference type="FunFam" id="3.40.50.10190:FF:000021">
    <property type="entry name" value="DNA topoisomerase II binding protein 1"/>
    <property type="match status" value="1"/>
</dbReference>
<feature type="domain" description="BRCT" evidence="3">
    <location>
        <begin position="678"/>
        <end position="775"/>
    </location>
</feature>
<dbReference type="FunFam" id="3.40.50.10190:FF:000018">
    <property type="entry name" value="DNA topoisomerase 2-binding protein 1"/>
    <property type="match status" value="1"/>
</dbReference>
<feature type="region of interest" description="Disordered" evidence="2">
    <location>
        <begin position="500"/>
        <end position="533"/>
    </location>
</feature>
<dbReference type="PROSITE" id="PS50172">
    <property type="entry name" value="BRCT"/>
    <property type="match status" value="6"/>
</dbReference>
<feature type="compositionally biased region" description="Basic and acidic residues" evidence="2">
    <location>
        <begin position="1002"/>
        <end position="1013"/>
    </location>
</feature>
<dbReference type="OrthoDB" id="251770at2759"/>
<dbReference type="FunFam" id="3.40.50.10190:FF:000020">
    <property type="entry name" value="DNA topoisomerase II binding protein 1"/>
    <property type="match status" value="1"/>
</dbReference>
<evidence type="ECO:0000313" key="4">
    <source>
        <dbReference type="EMBL" id="KAF7995978.1"/>
    </source>
</evidence>
<keyword evidence="5" id="KW-1185">Reference proteome</keyword>
<dbReference type="CDD" id="cd17731">
    <property type="entry name" value="BRCT_TopBP1_rpt2_like"/>
    <property type="match status" value="2"/>
</dbReference>
<feature type="domain" description="BRCT" evidence="3">
    <location>
        <begin position="587"/>
        <end position="672"/>
    </location>
</feature>
<evidence type="ECO:0000259" key="3">
    <source>
        <dbReference type="PROSITE" id="PS50172"/>
    </source>
</evidence>
<dbReference type="Gene3D" id="3.40.50.10190">
    <property type="entry name" value="BRCT domain"/>
    <property type="match status" value="8"/>
</dbReference>
<dbReference type="InterPro" id="IPR036420">
    <property type="entry name" value="BRCT_dom_sf"/>
</dbReference>
<dbReference type="Proteomes" id="UP000639338">
    <property type="component" value="Unassembled WGS sequence"/>
</dbReference>
<organism evidence="4 5">
    <name type="scientific">Aphidius gifuensis</name>
    <name type="common">Parasitoid wasp</name>
    <dbReference type="NCBI Taxonomy" id="684658"/>
    <lineage>
        <taxon>Eukaryota</taxon>
        <taxon>Metazoa</taxon>
        <taxon>Ecdysozoa</taxon>
        <taxon>Arthropoda</taxon>
        <taxon>Hexapoda</taxon>
        <taxon>Insecta</taxon>
        <taxon>Pterygota</taxon>
        <taxon>Neoptera</taxon>
        <taxon>Endopterygota</taxon>
        <taxon>Hymenoptera</taxon>
        <taxon>Apocrita</taxon>
        <taxon>Ichneumonoidea</taxon>
        <taxon>Braconidae</taxon>
        <taxon>Aphidiinae</taxon>
        <taxon>Aphidius</taxon>
    </lineage>
</organism>
<reference evidence="4 5" key="1">
    <citation type="submission" date="2020-08" db="EMBL/GenBank/DDBJ databases">
        <title>Aphidius gifuensis genome sequencing and assembly.</title>
        <authorList>
            <person name="Du Z."/>
        </authorList>
    </citation>
    <scope>NUCLEOTIDE SEQUENCE [LARGE SCALE GENOMIC DNA]</scope>
    <source>
        <strain evidence="4">YNYX2018</strain>
        <tissue evidence="4">Adults</tissue>
    </source>
</reference>
<name>A0A834Y1G3_APHGI</name>
<dbReference type="CDD" id="cd17738">
    <property type="entry name" value="BRCT_TopBP1_rpt7"/>
    <property type="match status" value="1"/>
</dbReference>
<dbReference type="Pfam" id="PF00533">
    <property type="entry name" value="BRCT"/>
    <property type="match status" value="3"/>
</dbReference>
<feature type="domain" description="BRCT" evidence="3">
    <location>
        <begin position="1064"/>
        <end position="1145"/>
    </location>
</feature>
<dbReference type="GO" id="GO:0006270">
    <property type="term" value="P:DNA replication initiation"/>
    <property type="evidence" value="ECO:0007669"/>
    <property type="project" value="TreeGrafter"/>
</dbReference>
<feature type="domain" description="BRCT" evidence="3">
    <location>
        <begin position="109"/>
        <end position="180"/>
    </location>
</feature>
<feature type="domain" description="BRCT" evidence="3">
    <location>
        <begin position="202"/>
        <end position="293"/>
    </location>
</feature>
<dbReference type="SUPFAM" id="SSF52113">
    <property type="entry name" value="BRCT domain"/>
    <property type="match status" value="6"/>
</dbReference>
<protein>
    <recommendedName>
        <fullName evidence="3">BRCT domain-containing protein</fullName>
    </recommendedName>
</protein>
<dbReference type="InterPro" id="IPR001357">
    <property type="entry name" value="BRCT_dom"/>
</dbReference>
<feature type="region of interest" description="Disordered" evidence="2">
    <location>
        <begin position="552"/>
        <end position="585"/>
    </location>
</feature>
<dbReference type="PANTHER" id="PTHR13561">
    <property type="entry name" value="DNA REPLICATION REGULATOR DPB11-RELATED"/>
    <property type="match status" value="1"/>
</dbReference>
<dbReference type="PANTHER" id="PTHR13561:SF20">
    <property type="entry name" value="DNA TOPOISOMERASE 2-BINDING PROTEIN 1"/>
    <property type="match status" value="1"/>
</dbReference>
<dbReference type="InterPro" id="IPR049542">
    <property type="entry name" value="TopBP1-like_BRCT0"/>
</dbReference>
<evidence type="ECO:0000256" key="2">
    <source>
        <dbReference type="SAM" id="MobiDB-lite"/>
    </source>
</evidence>
<accession>A0A834Y1G3</accession>
<gene>
    <name evidence="4" type="ORF">HCN44_008733</name>
</gene>
<dbReference type="InterPro" id="IPR049936">
    <property type="entry name" value="TopBP1_BRCT_8"/>
</dbReference>
<feature type="compositionally biased region" description="Polar residues" evidence="2">
    <location>
        <begin position="500"/>
        <end position="518"/>
    </location>
</feature>
<dbReference type="Pfam" id="PF12738">
    <property type="entry name" value="PTCB-BRCT"/>
    <property type="match status" value="2"/>
</dbReference>
<keyword evidence="1" id="KW-0677">Repeat</keyword>
<comment type="caution">
    <text evidence="4">The sequence shown here is derived from an EMBL/GenBank/DDBJ whole genome shotgun (WGS) entry which is preliminary data.</text>
</comment>
<dbReference type="GO" id="GO:0033314">
    <property type="term" value="P:mitotic DNA replication checkpoint signaling"/>
    <property type="evidence" value="ECO:0007669"/>
    <property type="project" value="TreeGrafter"/>
</dbReference>
<dbReference type="CDD" id="cd17728">
    <property type="entry name" value="BRCT_TopBP1_rpt8"/>
    <property type="match status" value="1"/>
</dbReference>
<feature type="compositionally biased region" description="Low complexity" evidence="2">
    <location>
        <begin position="552"/>
        <end position="569"/>
    </location>
</feature>
<sequence length="1287" mass="144229">MASQFNESQESLNIYFVILAKHGDKDNCSENMCEAYEKCVANELSPAWIHEDDCTKLTPKKTDIFVFQEFDGNLFNKLKTTKCFRIIGPKCLLHCFLTNSPVPKGTSPVFTTAMENMVIAVSGFTPEKKEKIQQKVEYMGGIYMKQLRSCVTHLITDSVSSAKYEKASEKGIEIFSESWINAVWEKNQNEFIKASDPIFNNHKSPVFMNLVVTSTGLSKRQKEEVKKLINENGGEFSGPLDGTRVKIVLAKEYSTISEKIKYAMHNSIPCLRYEWVKKSLQANYALPYSSFIISPGENKSKSSTPEKNLSCPSLNFSTISCISKDAQNVNFIEETLTSTINSISPATVGATVFTAPIQKKLSTQTCQNKFDINKIDMYQVKNAGPFLDGCNIYLAGFSTISKDKVNKILNLGSATRFDDISDALTHVIVEDSIKAIQDLKSIESKNLNPYILHLDWLEASLKQKKPALEDNYLFSNKDVNKVAPPSPLSKKNLQMLITENNGQQSPSPPNLNDTSTKKNTNHDDDDDDDDNSIMKQYRQPTVTERTLDHLLQSKNTSPSKPNNNKSQNSANLDGQDMSEIPFSQTSDSERIFEGITFLTVGLESEENESIIANISSLGGKIVATNFSGVPDYGVVPLEGVILKHAVNEIVTNLWVHDCIDNESLVSIEYYHKPLSINRNIKPLKDCVIAISSYGGKEREYLSELAVALGATHQETFARKTNPEKGLFGGTHLICTSPEGNKYSAAVKWNLPAVNKDWLIACAERQQLVDEKSFLIGETIAPERQNQDNLLVKQIVPSLTPSFTNRVVITPKRNLQVNSPCSVKSLETPIVDKRLSLAQDGSQSSPFNFATPETPYGQVFKENPSPETRKVCAKWIEGFPDKTEEPPKKKKRIIDTPLTELKRKIWSGMKKPITESDEKNLNSSILNIQQFDNENNYSDYSKRLQHDEKDSVTENKNPELSLPINRQLSFNEDTSKENDIQQQLDEMNKLLRANSNSSTESRFSIHDGNGKIYEPKHRENNIQATLPESVGWEDPHPVLLKSTPSSDDATTEITDTNLIPRKKIVKFMLSGIKDRSGYEQVIENLGGQVSTDSNFDITATHLICVRPARNEKMLASIAAGKWILHCSYLRDSETAGKFLDENDYEWGNPKMTAVGTKLINDIEHTLASAAHRWRVKRKNGGGGAFEGMIAMLLVNKDKHEQFERLIQAGGGLVVEAKPPYSSQKDKKVTHCFVSNKLDQPTDWAMLASKGILCFQPQYLNLQLTTNEPINPRDHVIQEFKKYLALVPQ</sequence>
<feature type="domain" description="BRCT" evidence="3">
    <location>
        <begin position="382"/>
        <end position="474"/>
    </location>
</feature>
<evidence type="ECO:0000256" key="1">
    <source>
        <dbReference type="ARBA" id="ARBA00022737"/>
    </source>
</evidence>
<feature type="region of interest" description="Disordered" evidence="2">
    <location>
        <begin position="993"/>
        <end position="1013"/>
    </location>
</feature>
<dbReference type="GO" id="GO:0007095">
    <property type="term" value="P:mitotic G2 DNA damage checkpoint signaling"/>
    <property type="evidence" value="ECO:0007669"/>
    <property type="project" value="TreeGrafter"/>
</dbReference>
<dbReference type="SMART" id="SM00292">
    <property type="entry name" value="BRCT"/>
    <property type="match status" value="7"/>
</dbReference>
<dbReference type="InterPro" id="IPR059215">
    <property type="entry name" value="BRCT2_TopBP1-like"/>
</dbReference>
<dbReference type="EMBL" id="JACMRX010000002">
    <property type="protein sequence ID" value="KAF7995978.1"/>
    <property type="molecule type" value="Genomic_DNA"/>
</dbReference>
<evidence type="ECO:0000313" key="5">
    <source>
        <dbReference type="Proteomes" id="UP000639338"/>
    </source>
</evidence>
<proteinExistence type="predicted"/>